<organism evidence="2">
    <name type="scientific">bioreactor metagenome</name>
    <dbReference type="NCBI Taxonomy" id="1076179"/>
    <lineage>
        <taxon>unclassified sequences</taxon>
        <taxon>metagenomes</taxon>
        <taxon>ecological metagenomes</taxon>
    </lineage>
</organism>
<protein>
    <recommendedName>
        <fullName evidence="1">DNA mimic protein DMP19 C-terminal domain-containing protein</fullName>
    </recommendedName>
</protein>
<dbReference type="EMBL" id="VSSQ01000317">
    <property type="protein sequence ID" value="MPL90961.1"/>
    <property type="molecule type" value="Genomic_DNA"/>
</dbReference>
<gene>
    <name evidence="2" type="ORF">SDC9_37020</name>
</gene>
<reference evidence="2" key="1">
    <citation type="submission" date="2019-08" db="EMBL/GenBank/DDBJ databases">
        <authorList>
            <person name="Kucharzyk K."/>
            <person name="Murdoch R.W."/>
            <person name="Higgins S."/>
            <person name="Loffler F."/>
        </authorList>
    </citation>
    <scope>NUCLEOTIDE SEQUENCE</scope>
</reference>
<dbReference type="AlphaFoldDB" id="A0A644VI48"/>
<dbReference type="InterPro" id="IPR025402">
    <property type="entry name" value="DMP19_C"/>
</dbReference>
<proteinExistence type="predicted"/>
<evidence type="ECO:0000259" key="1">
    <source>
        <dbReference type="Pfam" id="PF14300"/>
    </source>
</evidence>
<dbReference type="Pfam" id="PF14300">
    <property type="entry name" value="DMP19"/>
    <property type="match status" value="1"/>
</dbReference>
<evidence type="ECO:0000313" key="2">
    <source>
        <dbReference type="EMBL" id="MPL90961.1"/>
    </source>
</evidence>
<sequence length="200" mass="22343">MSPLLIDRDVRLKLNETEPPSYQLADCFGDFFPPEIEERIRGLNQDFPLIGLKPQTAAGQISYGQWLLYTTVCLTGQICNGGVEGFFANCPGLIRDAAVLLEEWAKPELAQAYKTAAEPFLDVIQSHAAAGPTATGKELDEFWVGFEAAFDRFDEDAANKIEVALYDAGRDDDTENWFFALEVRVLDFVLENRGHFQQSV</sequence>
<accession>A0A644VI48</accession>
<comment type="caution">
    <text evidence="2">The sequence shown here is derived from an EMBL/GenBank/DDBJ whole genome shotgun (WGS) entry which is preliminary data.</text>
</comment>
<name>A0A644VI48_9ZZZZ</name>
<feature type="domain" description="DNA mimic protein DMP19 C-terminal" evidence="1">
    <location>
        <begin position="60"/>
        <end position="157"/>
    </location>
</feature>